<protein>
    <submittedName>
        <fullName evidence="1">Uncharacterized protein</fullName>
    </submittedName>
</protein>
<dbReference type="Proteomes" id="UP000037035">
    <property type="component" value="Unassembled WGS sequence"/>
</dbReference>
<reference evidence="1 2" key="1">
    <citation type="submission" date="2015-08" db="EMBL/GenBank/DDBJ databases">
        <title>Next Generation Sequencing and Analysis of the Genome of Puccinia sorghi L Schw, the Causal Agent of Maize Common Rust.</title>
        <authorList>
            <person name="Rochi L."/>
            <person name="Burguener G."/>
            <person name="Darino M."/>
            <person name="Turjanski A."/>
            <person name="Kreff E."/>
            <person name="Dieguez M.J."/>
            <person name="Sacco F."/>
        </authorList>
    </citation>
    <scope>NUCLEOTIDE SEQUENCE [LARGE SCALE GENOMIC DNA]</scope>
    <source>
        <strain evidence="1 2">RO10H11247</strain>
    </source>
</reference>
<feature type="non-terminal residue" evidence="1">
    <location>
        <position position="1"/>
    </location>
</feature>
<evidence type="ECO:0000313" key="1">
    <source>
        <dbReference type="EMBL" id="KNZ63740.1"/>
    </source>
</evidence>
<dbReference type="OrthoDB" id="2506752at2759"/>
<dbReference type="EMBL" id="LAVV01001196">
    <property type="protein sequence ID" value="KNZ63740.1"/>
    <property type="molecule type" value="Genomic_DNA"/>
</dbReference>
<accession>A0A0L6VU57</accession>
<dbReference type="VEuPathDB" id="FungiDB:VP01_11077g1"/>
<keyword evidence="2" id="KW-1185">Reference proteome</keyword>
<gene>
    <name evidence="1" type="ORF">VP01_11077g1</name>
</gene>
<name>A0A0L6VU57_9BASI</name>
<organism evidence="1 2">
    <name type="scientific">Puccinia sorghi</name>
    <dbReference type="NCBI Taxonomy" id="27349"/>
    <lineage>
        <taxon>Eukaryota</taxon>
        <taxon>Fungi</taxon>
        <taxon>Dikarya</taxon>
        <taxon>Basidiomycota</taxon>
        <taxon>Pucciniomycotina</taxon>
        <taxon>Pucciniomycetes</taxon>
        <taxon>Pucciniales</taxon>
        <taxon>Pucciniaceae</taxon>
        <taxon>Puccinia</taxon>
    </lineage>
</organism>
<comment type="caution">
    <text evidence="1">The sequence shown here is derived from an EMBL/GenBank/DDBJ whole genome shotgun (WGS) entry which is preliminary data.</text>
</comment>
<sequence length="194" mass="22044">SLQHQILKAFIRSPLTTHNKVNPCNSKAILAYDGANFQLWETALDRTLRHVFSKLTSFVSDPMNFVKLRQVKSSSVSGLMRNTIYALLKKKCSRSDRRHKIDLMSDLLNLINDPTPASELTLSKWAQLKSELDQLKLTWDEAVGILLQSNFKPPSGVELKNFEFSVDQQLNKQDSPSFYTFNWEAPGGWVESGV</sequence>
<dbReference type="AlphaFoldDB" id="A0A0L6VU57"/>
<proteinExistence type="predicted"/>
<evidence type="ECO:0000313" key="2">
    <source>
        <dbReference type="Proteomes" id="UP000037035"/>
    </source>
</evidence>